<feature type="signal peptide" evidence="2">
    <location>
        <begin position="1"/>
        <end position="21"/>
    </location>
</feature>
<gene>
    <name evidence="3" type="ORF">IV203_012294</name>
</gene>
<keyword evidence="1" id="KW-1133">Transmembrane helix</keyword>
<reference evidence="3" key="2">
    <citation type="submission" date="2021-04" db="EMBL/GenBank/DDBJ databases">
        <authorList>
            <person name="Podell S."/>
        </authorList>
    </citation>
    <scope>NUCLEOTIDE SEQUENCE</scope>
    <source>
        <strain evidence="3">Hildebrandi</strain>
    </source>
</reference>
<comment type="caution">
    <text evidence="3">The sequence shown here is derived from an EMBL/GenBank/DDBJ whole genome shotgun (WGS) entry which is preliminary data.</text>
</comment>
<feature type="transmembrane region" description="Helical" evidence="1">
    <location>
        <begin position="114"/>
        <end position="137"/>
    </location>
</feature>
<proteinExistence type="predicted"/>
<dbReference type="Proteomes" id="UP000693970">
    <property type="component" value="Unassembled WGS sequence"/>
</dbReference>
<evidence type="ECO:0000313" key="3">
    <source>
        <dbReference type="EMBL" id="KAG7349697.1"/>
    </source>
</evidence>
<reference evidence="3" key="1">
    <citation type="journal article" date="2021" name="Sci. Rep.">
        <title>Diploid genomic architecture of Nitzschia inconspicua, an elite biomass production diatom.</title>
        <authorList>
            <person name="Oliver A."/>
            <person name="Podell S."/>
            <person name="Pinowska A."/>
            <person name="Traller J.C."/>
            <person name="Smith S.R."/>
            <person name="McClure R."/>
            <person name="Beliaev A."/>
            <person name="Bohutskyi P."/>
            <person name="Hill E.A."/>
            <person name="Rabines A."/>
            <person name="Zheng H."/>
            <person name="Allen L.Z."/>
            <person name="Kuo A."/>
            <person name="Grigoriev I.V."/>
            <person name="Allen A.E."/>
            <person name="Hazlebeck D."/>
            <person name="Allen E.E."/>
        </authorList>
    </citation>
    <scope>NUCLEOTIDE SEQUENCE</scope>
    <source>
        <strain evidence="3">Hildebrandi</strain>
    </source>
</reference>
<dbReference type="AlphaFoldDB" id="A0A9K3KTV6"/>
<protein>
    <submittedName>
        <fullName evidence="3">Uncharacterized protein</fullName>
    </submittedName>
</protein>
<accession>A0A9K3KTV6</accession>
<dbReference type="OrthoDB" id="47216at2759"/>
<sequence>MWPLSPSSAFLLLAIVVPSDCYLNRGFTQWFHWAAIYYSLTQWQFLERFQILSGCSICLGWYASLVYEFVQHGRFCHPLYKNMPTSLMQFYLRDVEGNGSTQGQQMLDFESTKALLALTMAHILDLLAHPLLTYYFWRRHTTKGGTIKQVVAWPVIAAAYLYSRLWSLTHTKYNTGNFDLWYFGFDIYVMDSLDSWYPAYIAETCFYGGIIILKLNEIWSKKPLHANAKKDCFETKPKLLLSESSVSIESHSS</sequence>
<evidence type="ECO:0000313" key="4">
    <source>
        <dbReference type="Proteomes" id="UP000693970"/>
    </source>
</evidence>
<keyword evidence="4" id="KW-1185">Reference proteome</keyword>
<feature type="transmembrane region" description="Helical" evidence="1">
    <location>
        <begin position="196"/>
        <end position="215"/>
    </location>
</feature>
<keyword evidence="1" id="KW-0812">Transmembrane</keyword>
<keyword evidence="2" id="KW-0732">Signal</keyword>
<dbReference type="EMBL" id="JAGRRH010000019">
    <property type="protein sequence ID" value="KAG7349697.1"/>
    <property type="molecule type" value="Genomic_DNA"/>
</dbReference>
<keyword evidence="1" id="KW-0472">Membrane</keyword>
<organism evidence="3 4">
    <name type="scientific">Nitzschia inconspicua</name>
    <dbReference type="NCBI Taxonomy" id="303405"/>
    <lineage>
        <taxon>Eukaryota</taxon>
        <taxon>Sar</taxon>
        <taxon>Stramenopiles</taxon>
        <taxon>Ochrophyta</taxon>
        <taxon>Bacillariophyta</taxon>
        <taxon>Bacillariophyceae</taxon>
        <taxon>Bacillariophycidae</taxon>
        <taxon>Bacillariales</taxon>
        <taxon>Bacillariaceae</taxon>
        <taxon>Nitzschia</taxon>
    </lineage>
</organism>
<feature type="transmembrane region" description="Helical" evidence="1">
    <location>
        <begin position="149"/>
        <end position="167"/>
    </location>
</feature>
<evidence type="ECO:0000256" key="1">
    <source>
        <dbReference type="SAM" id="Phobius"/>
    </source>
</evidence>
<feature type="chain" id="PRO_5039918391" evidence="2">
    <location>
        <begin position="22"/>
        <end position="253"/>
    </location>
</feature>
<evidence type="ECO:0000256" key="2">
    <source>
        <dbReference type="SAM" id="SignalP"/>
    </source>
</evidence>
<name>A0A9K3KTV6_9STRA</name>